<keyword evidence="2 5" id="KW-0689">Ribosomal protein</keyword>
<protein>
    <recommendedName>
        <fullName evidence="4 6">50S ribosomal protein L17</fullName>
    </recommendedName>
</protein>
<dbReference type="GO" id="GO:0006412">
    <property type="term" value="P:translation"/>
    <property type="evidence" value="ECO:0007669"/>
    <property type="project" value="InterPro"/>
</dbReference>
<keyword evidence="3 5" id="KW-0687">Ribonucleoprotein</keyword>
<evidence type="ECO:0000256" key="2">
    <source>
        <dbReference type="ARBA" id="ARBA00022980"/>
    </source>
</evidence>
<organism evidence="7 8">
    <name type="scientific">Candidatus Yanofskybacteria bacterium GW2011_GWE2_40_11</name>
    <dbReference type="NCBI Taxonomy" id="1619033"/>
    <lineage>
        <taxon>Bacteria</taxon>
        <taxon>Candidatus Yanofskyibacteriota</taxon>
    </lineage>
</organism>
<evidence type="ECO:0000256" key="3">
    <source>
        <dbReference type="ARBA" id="ARBA00023274"/>
    </source>
</evidence>
<dbReference type="PATRIC" id="fig|1619033.3.peg.84"/>
<dbReference type="NCBIfam" id="TIGR00059">
    <property type="entry name" value="L17"/>
    <property type="match status" value="1"/>
</dbReference>
<dbReference type="InterPro" id="IPR000456">
    <property type="entry name" value="Ribosomal_bL17"/>
</dbReference>
<evidence type="ECO:0000313" key="7">
    <source>
        <dbReference type="EMBL" id="KKR41179.1"/>
    </source>
</evidence>
<accession>A0A0G0QL88</accession>
<gene>
    <name evidence="7" type="ORF">UT75_C0001G0083</name>
</gene>
<evidence type="ECO:0000256" key="1">
    <source>
        <dbReference type="ARBA" id="ARBA00008777"/>
    </source>
</evidence>
<sequence>MRRGKHRKFGRESIQRHALYKALATALIDHGRIKTTVAKAKTISSYVSKLVTKAKSNSVAAKREMAKDLGAKAIFKLFTEIAPKFKDHKGGYTRITKLGDRKSDAASMVFIEFTFKEAEKPAK</sequence>
<dbReference type="Proteomes" id="UP000034072">
    <property type="component" value="Unassembled WGS sequence"/>
</dbReference>
<dbReference type="EMBL" id="LBXZ01000001">
    <property type="protein sequence ID" value="KKR41179.1"/>
    <property type="molecule type" value="Genomic_DNA"/>
</dbReference>
<name>A0A0G0QL88_9BACT</name>
<dbReference type="Gene3D" id="3.90.1030.10">
    <property type="entry name" value="Ribosomal protein L17"/>
    <property type="match status" value="1"/>
</dbReference>
<comment type="similarity">
    <text evidence="1 5">Belongs to the bacterial ribosomal protein bL17 family.</text>
</comment>
<dbReference type="AlphaFoldDB" id="A0A0G0QL88"/>
<dbReference type="PANTHER" id="PTHR14413:SF16">
    <property type="entry name" value="LARGE RIBOSOMAL SUBUNIT PROTEIN BL17M"/>
    <property type="match status" value="1"/>
</dbReference>
<dbReference type="SUPFAM" id="SSF64263">
    <property type="entry name" value="Prokaryotic ribosomal protein L17"/>
    <property type="match status" value="1"/>
</dbReference>
<comment type="caution">
    <text evidence="7">The sequence shown here is derived from an EMBL/GenBank/DDBJ whole genome shotgun (WGS) entry which is preliminary data.</text>
</comment>
<dbReference type="GO" id="GO:0022625">
    <property type="term" value="C:cytosolic large ribosomal subunit"/>
    <property type="evidence" value="ECO:0007669"/>
    <property type="project" value="TreeGrafter"/>
</dbReference>
<dbReference type="Pfam" id="PF01196">
    <property type="entry name" value="Ribosomal_L17"/>
    <property type="match status" value="1"/>
</dbReference>
<dbReference type="PANTHER" id="PTHR14413">
    <property type="entry name" value="RIBOSOMAL PROTEIN L17"/>
    <property type="match status" value="1"/>
</dbReference>
<dbReference type="GO" id="GO:0003735">
    <property type="term" value="F:structural constituent of ribosome"/>
    <property type="evidence" value="ECO:0007669"/>
    <property type="project" value="InterPro"/>
</dbReference>
<evidence type="ECO:0000313" key="8">
    <source>
        <dbReference type="Proteomes" id="UP000034072"/>
    </source>
</evidence>
<evidence type="ECO:0000256" key="4">
    <source>
        <dbReference type="ARBA" id="ARBA00035494"/>
    </source>
</evidence>
<evidence type="ECO:0000256" key="6">
    <source>
        <dbReference type="RuleBase" id="RU000661"/>
    </source>
</evidence>
<proteinExistence type="inferred from homology"/>
<reference evidence="7 8" key="1">
    <citation type="journal article" date="2015" name="Nature">
        <title>rRNA introns, odd ribosomes, and small enigmatic genomes across a large radiation of phyla.</title>
        <authorList>
            <person name="Brown C.T."/>
            <person name="Hug L.A."/>
            <person name="Thomas B.C."/>
            <person name="Sharon I."/>
            <person name="Castelle C.J."/>
            <person name="Singh A."/>
            <person name="Wilkins M.J."/>
            <person name="Williams K.H."/>
            <person name="Banfield J.F."/>
        </authorList>
    </citation>
    <scope>NUCLEOTIDE SEQUENCE [LARGE SCALE GENOMIC DNA]</scope>
</reference>
<dbReference type="InterPro" id="IPR036373">
    <property type="entry name" value="Ribosomal_bL17_sf"/>
</dbReference>
<evidence type="ECO:0000256" key="5">
    <source>
        <dbReference type="RuleBase" id="RU000660"/>
    </source>
</evidence>